<dbReference type="EC" id="2.4.1.281" evidence="4"/>
<keyword evidence="4" id="KW-0119">Carbohydrate metabolism</keyword>
<evidence type="ECO:0000256" key="2">
    <source>
        <dbReference type="ARBA" id="ARBA00022679"/>
    </source>
</evidence>
<dbReference type="PANTHER" id="PTHR34106:SF1">
    <property type="entry name" value="1,4-BETA-MANNOSYL-N-ACETYLGLUCOSAMINE PHOSPHORYLASE"/>
    <property type="match status" value="1"/>
</dbReference>
<dbReference type="KEGG" id="saga:M5M_16780"/>
<dbReference type="OrthoDB" id="9776657at2"/>
<dbReference type="Proteomes" id="UP000000466">
    <property type="component" value="Chromosome"/>
</dbReference>
<evidence type="ECO:0000256" key="3">
    <source>
        <dbReference type="ARBA" id="ARBA00024356"/>
    </source>
</evidence>
<proteinExistence type="inferred from homology"/>
<dbReference type="Gene3D" id="2.115.10.20">
    <property type="entry name" value="Glycosyl hydrolase domain, family 43"/>
    <property type="match status" value="1"/>
</dbReference>
<dbReference type="GO" id="GO:0016758">
    <property type="term" value="F:hexosyltransferase activity"/>
    <property type="evidence" value="ECO:0007669"/>
    <property type="project" value="UniProtKB-UniRule"/>
</dbReference>
<sequence>MSDFKHRARALIAQQDSLLKRGNEPMPVSNGVYQRWQRPVITRDHVPVSWRYDFNPATNPFLMERQGINATLNAGAIFFNGKYCVVVRVEGDDRKSFFAVAESDNGVDNFRFHDKPIVMPETGRPDTNVYDMRLTAHEDGWIYGLFCTERKDLDKPNDTSAAEAQCGIARTKDLVTWERLPDLVTYSGQQRNVVLHPEFVDGQYALYTRPQDGFISVGAGGGIGWGLTPTMDGAEVKKETIVDGKVYHTIKEVKNGQGPAPIKTEAGWLHLAHGVRNTAAGLRYVLYAFMTDLNEPWKVIHRPAGHLIAPEGKERVGDVSNVVFSNGWIARDDGQVFIYYASSDTRLHVATSSVAQLIDYCRNTPEDGLRSATSVQARLALIEANQSCMADL</sequence>
<dbReference type="InterPro" id="IPR028583">
    <property type="entry name" value="Man_Glc_phosphorylase"/>
</dbReference>
<reference evidence="5 6" key="1">
    <citation type="journal article" date="2013" name="Genome Announc.">
        <title>Complete genome sequence of Simiduia agarivorans SA1(T), a marine bacterium able to degrade a variety of polysaccharides.</title>
        <authorList>
            <person name="Lin S.Y."/>
            <person name="Shieh W.Y."/>
            <person name="Chen J.S."/>
            <person name="Tang S.L."/>
        </authorList>
    </citation>
    <scope>NUCLEOTIDE SEQUENCE [LARGE SCALE GENOMIC DNA]</scope>
    <source>
        <strain evidence="6">DSM 21679 / JCM 13881 / BCRC 17597 / SA1</strain>
    </source>
</reference>
<evidence type="ECO:0000313" key="5">
    <source>
        <dbReference type="EMBL" id="AFV00487.1"/>
    </source>
</evidence>
<evidence type="ECO:0000313" key="6">
    <source>
        <dbReference type="Proteomes" id="UP000000466"/>
    </source>
</evidence>
<name>K4KN69_SIMAS</name>
<gene>
    <name evidence="5" type="ordered locus">M5M_16780</name>
</gene>
<keyword evidence="6" id="KW-1185">Reference proteome</keyword>
<comment type="catalytic activity">
    <reaction evidence="4">
        <text>beta-D-mannosyl-(1-&gt;4)-D-glucose + phosphate = alpha-D-mannose 1-phosphate + D-glucose</text>
        <dbReference type="Rhea" id="RHEA:32531"/>
        <dbReference type="ChEBI" id="CHEBI:4167"/>
        <dbReference type="ChEBI" id="CHEBI:43474"/>
        <dbReference type="ChEBI" id="CHEBI:58409"/>
        <dbReference type="ChEBI" id="CHEBI:64351"/>
        <dbReference type="EC" id="2.4.1.281"/>
    </reaction>
</comment>
<dbReference type="PIRSF" id="PIRSF016202">
    <property type="entry name" value="PH1107"/>
    <property type="match status" value="1"/>
</dbReference>
<evidence type="ECO:0000256" key="1">
    <source>
        <dbReference type="ARBA" id="ARBA00022676"/>
    </source>
</evidence>
<dbReference type="EMBL" id="CP003746">
    <property type="protein sequence ID" value="AFV00487.1"/>
    <property type="molecule type" value="Genomic_DNA"/>
</dbReference>
<dbReference type="PANTHER" id="PTHR34106">
    <property type="entry name" value="GLYCOSIDASE"/>
    <property type="match status" value="1"/>
</dbReference>
<accession>K4KN69</accession>
<dbReference type="eggNOG" id="COG2152">
    <property type="taxonomic scope" value="Bacteria"/>
</dbReference>
<dbReference type="AlphaFoldDB" id="K4KN69"/>
<dbReference type="GO" id="GO:0005975">
    <property type="term" value="P:carbohydrate metabolic process"/>
    <property type="evidence" value="ECO:0007669"/>
    <property type="project" value="UniProtKB-UniRule"/>
</dbReference>
<dbReference type="STRING" id="1117647.M5M_16780"/>
<evidence type="ECO:0000256" key="4">
    <source>
        <dbReference type="HAMAP-Rule" id="MF_00928"/>
    </source>
</evidence>
<dbReference type="InterPro" id="IPR023296">
    <property type="entry name" value="Glyco_hydro_beta-prop_sf"/>
</dbReference>
<protein>
    <recommendedName>
        <fullName evidence="4">4-O-beta-D-mannosyl-D-glucose phosphorylase</fullName>
        <shortName evidence="4">MGP</shortName>
        <shortName evidence="4">Mannosylglucose phosphorylase</shortName>
        <ecNumber evidence="4">2.4.1.281</ecNumber>
    </recommendedName>
</protein>
<dbReference type="GO" id="GO:0071555">
    <property type="term" value="P:cell wall organization"/>
    <property type="evidence" value="ECO:0007669"/>
    <property type="project" value="UniProtKB-KW"/>
</dbReference>
<keyword evidence="1 4" id="KW-0328">Glycosyltransferase</keyword>
<comment type="function">
    <text evidence="4">Converts 4-O-beta-D-mannopyranosyl-D-glucopyranose (Man-Glc) to mannose 1-phosphate (Man1P) and glucose.</text>
</comment>
<dbReference type="SUPFAM" id="SSF75005">
    <property type="entry name" value="Arabinanase/levansucrase/invertase"/>
    <property type="match status" value="1"/>
</dbReference>
<comment type="similarity">
    <text evidence="3 4">Belongs to the glycosyl hydrolase 130 family.</text>
</comment>
<dbReference type="RefSeq" id="WP_015048639.1">
    <property type="nucleotide sequence ID" value="NC_018868.3"/>
</dbReference>
<dbReference type="HOGENOM" id="CLU_046648_4_0_6"/>
<organism evidence="5 6">
    <name type="scientific">Simiduia agarivorans (strain DSM 21679 / JCM 13881 / BCRC 17597 / SA1)</name>
    <dbReference type="NCBI Taxonomy" id="1117647"/>
    <lineage>
        <taxon>Bacteria</taxon>
        <taxon>Pseudomonadati</taxon>
        <taxon>Pseudomonadota</taxon>
        <taxon>Gammaproteobacteria</taxon>
        <taxon>Cellvibrionales</taxon>
        <taxon>Cellvibrionaceae</taxon>
        <taxon>Simiduia</taxon>
    </lineage>
</organism>
<dbReference type="Pfam" id="PF04041">
    <property type="entry name" value="Glyco_hydro_130"/>
    <property type="match status" value="1"/>
</dbReference>
<dbReference type="InterPro" id="IPR007184">
    <property type="entry name" value="Mannoside_phosphorylase"/>
</dbReference>
<keyword evidence="2 4" id="KW-0808">Transferase</keyword>
<dbReference type="HAMAP" id="MF_00928">
    <property type="entry name" value="Man_Glc_phosphorylase"/>
    <property type="match status" value="1"/>
</dbReference>
<keyword evidence="4" id="KW-0961">Cell wall biogenesis/degradation</keyword>